<dbReference type="PANTHER" id="PTHR40269">
    <property type="entry name" value="OUTER MEMBRANE PROTEIN-RELATED"/>
    <property type="match status" value="1"/>
</dbReference>
<feature type="region of interest" description="Disordered" evidence="1">
    <location>
        <begin position="351"/>
        <end position="489"/>
    </location>
</feature>
<dbReference type="RefSeq" id="WP_169563411.1">
    <property type="nucleotide sequence ID" value="NZ_JAAXYH010000003.1"/>
</dbReference>
<dbReference type="EMBL" id="JAAXYH010000003">
    <property type="protein sequence ID" value="NMH64719.1"/>
    <property type="molecule type" value="Genomic_DNA"/>
</dbReference>
<keyword evidence="4" id="KW-1185">Reference proteome</keyword>
<evidence type="ECO:0000313" key="3">
    <source>
        <dbReference type="EMBL" id="NMH64719.1"/>
    </source>
</evidence>
<feature type="compositionally biased region" description="Basic and acidic residues" evidence="1">
    <location>
        <begin position="381"/>
        <end position="396"/>
    </location>
</feature>
<organism evidence="3 4">
    <name type="scientific">Shewanella salipaludis</name>
    <dbReference type="NCBI Taxonomy" id="2723052"/>
    <lineage>
        <taxon>Bacteria</taxon>
        <taxon>Pseudomonadati</taxon>
        <taxon>Pseudomonadota</taxon>
        <taxon>Gammaproteobacteria</taxon>
        <taxon>Alteromonadales</taxon>
        <taxon>Shewanellaceae</taxon>
        <taxon>Shewanella</taxon>
    </lineage>
</organism>
<feature type="region of interest" description="Disordered" evidence="1">
    <location>
        <begin position="287"/>
        <end position="310"/>
    </location>
</feature>
<evidence type="ECO:0000313" key="4">
    <source>
        <dbReference type="Proteomes" id="UP000737113"/>
    </source>
</evidence>
<feature type="signal peptide" evidence="2">
    <location>
        <begin position="1"/>
        <end position="27"/>
    </location>
</feature>
<feature type="chain" id="PRO_5037516906" evidence="2">
    <location>
        <begin position="28"/>
        <end position="489"/>
    </location>
</feature>
<dbReference type="InterPro" id="IPR021728">
    <property type="entry name" value="DUF3300"/>
</dbReference>
<dbReference type="PANTHER" id="PTHR40269:SF1">
    <property type="entry name" value="OUTER MEMBRANE PROTEIN"/>
    <property type="match status" value="1"/>
</dbReference>
<sequence>MNRIIKWSCLSIMIALSPTLVGTQAHAEETAAASEQGQFSEAELAQMLAPIALYPDSLLTHILIAATYPLEIVEAQRWLNNHPGLSTKQLMAKAEDQDWDPSVVALLAFPTVLKQMNDDLDWTRKLGDAFLQDEAGVLASIQSLRRDADAANSLADMDNMKIKRVEQQIIIEPAQPQMVYVPYYDPWIVYGHWRWVGYPPVYWDLHPYYTRHGHFYWHTGIYISFNYFFSAFNWPHHHIIVTQPRGSYHYRSRPVIAHSHGVQRWHHQPHHRRGVAYRNDNLRHKYHSNRPSMLRSDSLGHRPQQSINRSKQVQTLKGLENFPAYQRSDRLHQPRDKVFIDKLRGNDYRAKVRGDVHKGKHQSAHGQRGLSGPMPKTIPTRRLEQGAKFKGHHDVTTSKPAAVKPQNRGNRDWGHRVNKSSVDRSSVNKSLANKSSAVGHNRVNQASNNSRSHYKQNNHGHSQAKPESRRAHTGGRHNASDGRRMEQRK</sequence>
<protein>
    <submittedName>
        <fullName evidence="3">DUF3300 domain-containing protein</fullName>
    </submittedName>
</protein>
<dbReference type="Pfam" id="PF11737">
    <property type="entry name" value="DUF3300"/>
    <property type="match status" value="1"/>
</dbReference>
<reference evidence="3" key="1">
    <citation type="submission" date="2020-04" db="EMBL/GenBank/DDBJ databases">
        <title>Description of Shewanella salipaludis sp. nov., isolated from a salt marsh.</title>
        <authorList>
            <person name="Park S."/>
            <person name="Yoon J.-H."/>
        </authorList>
    </citation>
    <scope>NUCLEOTIDE SEQUENCE</scope>
    <source>
        <strain evidence="3">SHSM-M6</strain>
    </source>
</reference>
<evidence type="ECO:0000256" key="1">
    <source>
        <dbReference type="SAM" id="MobiDB-lite"/>
    </source>
</evidence>
<gene>
    <name evidence="3" type="ORF">HC757_05990</name>
</gene>
<dbReference type="AlphaFoldDB" id="A0A972JK47"/>
<feature type="compositionally biased region" description="Polar residues" evidence="1">
    <location>
        <begin position="419"/>
        <end position="451"/>
    </location>
</feature>
<proteinExistence type="predicted"/>
<comment type="caution">
    <text evidence="3">The sequence shown here is derived from an EMBL/GenBank/DDBJ whole genome shotgun (WGS) entry which is preliminary data.</text>
</comment>
<feature type="compositionally biased region" description="Basic and acidic residues" evidence="1">
    <location>
        <begin position="478"/>
        <end position="489"/>
    </location>
</feature>
<dbReference type="Proteomes" id="UP000737113">
    <property type="component" value="Unassembled WGS sequence"/>
</dbReference>
<accession>A0A972JK47</accession>
<keyword evidence="2" id="KW-0732">Signal</keyword>
<evidence type="ECO:0000256" key="2">
    <source>
        <dbReference type="SAM" id="SignalP"/>
    </source>
</evidence>
<name>A0A972JK47_9GAMM</name>